<dbReference type="Proteomes" id="UP000825729">
    <property type="component" value="Unassembled WGS sequence"/>
</dbReference>
<name>A0AAV7EUB7_ARIFI</name>
<protein>
    <submittedName>
        <fullName evidence="1">Uncharacterized protein</fullName>
    </submittedName>
</protein>
<gene>
    <name evidence="1" type="ORF">H6P81_010838</name>
</gene>
<reference evidence="1 2" key="1">
    <citation type="submission" date="2021-07" db="EMBL/GenBank/DDBJ databases">
        <title>The Aristolochia fimbriata genome: insights into angiosperm evolution, floral development and chemical biosynthesis.</title>
        <authorList>
            <person name="Jiao Y."/>
        </authorList>
    </citation>
    <scope>NUCLEOTIDE SEQUENCE [LARGE SCALE GENOMIC DNA]</scope>
    <source>
        <strain evidence="1">IBCAS-2021</strain>
        <tissue evidence="1">Leaf</tissue>
    </source>
</reference>
<dbReference type="AlphaFoldDB" id="A0AAV7EUB7"/>
<evidence type="ECO:0000313" key="1">
    <source>
        <dbReference type="EMBL" id="KAG9450873.1"/>
    </source>
</evidence>
<evidence type="ECO:0000313" key="2">
    <source>
        <dbReference type="Proteomes" id="UP000825729"/>
    </source>
</evidence>
<comment type="caution">
    <text evidence="1">The sequence shown here is derived from an EMBL/GenBank/DDBJ whole genome shotgun (WGS) entry which is preliminary data.</text>
</comment>
<proteinExistence type="predicted"/>
<dbReference type="EMBL" id="JAINDJ010000004">
    <property type="protein sequence ID" value="KAG9450873.1"/>
    <property type="molecule type" value="Genomic_DNA"/>
</dbReference>
<accession>A0AAV7EUB7</accession>
<organism evidence="1 2">
    <name type="scientific">Aristolochia fimbriata</name>
    <name type="common">White veined hardy Dutchman's pipe vine</name>
    <dbReference type="NCBI Taxonomy" id="158543"/>
    <lineage>
        <taxon>Eukaryota</taxon>
        <taxon>Viridiplantae</taxon>
        <taxon>Streptophyta</taxon>
        <taxon>Embryophyta</taxon>
        <taxon>Tracheophyta</taxon>
        <taxon>Spermatophyta</taxon>
        <taxon>Magnoliopsida</taxon>
        <taxon>Magnoliidae</taxon>
        <taxon>Piperales</taxon>
        <taxon>Aristolochiaceae</taxon>
        <taxon>Aristolochia</taxon>
    </lineage>
</organism>
<sequence>MIRAIIDRALKAVVTVENSKLVFDAALKIFICVLRGVHVDIKKPSTHFSEVRMCICSTLEFVKELCEDLTSNLTGVGNIDLIISTVKFIWALREEFDPSILELALYCISLDSKFVNNLKFDVDIPYLKILKINSLSFEHNVSPSLYLTILYHFMMSHSVLKSESGRILDDMEN</sequence>
<keyword evidence="2" id="KW-1185">Reference proteome</keyword>